<sequence>MNNPKNNNEKPKRRKKKKKQKRQDPQRFKDTQIPVEPPIPQCQVCEKQKANFYCTKCDVHYCQNCEPQVHTSSFLKKRHQEFIFQEPYNPFENSGYNRTEKCPIHQKNTLSRYSKNCKKLICSECVFDHTNLETIEFDQPMDFYKELINEQKKMHSESF</sequence>
<evidence type="ECO:0000256" key="2">
    <source>
        <dbReference type="SAM" id="MobiDB-lite"/>
    </source>
</evidence>
<feature type="region of interest" description="Disordered" evidence="2">
    <location>
        <begin position="1"/>
        <end position="34"/>
    </location>
</feature>
<dbReference type="PROSITE" id="PS50119">
    <property type="entry name" value="ZF_BBOX"/>
    <property type="match status" value="1"/>
</dbReference>
<dbReference type="Gene3D" id="4.10.830.40">
    <property type="match status" value="1"/>
</dbReference>
<evidence type="ECO:0000313" key="4">
    <source>
        <dbReference type="EMBL" id="KAJ3446846.1"/>
    </source>
</evidence>
<feature type="compositionally biased region" description="Basic residues" evidence="2">
    <location>
        <begin position="11"/>
        <end position="21"/>
    </location>
</feature>
<proteinExistence type="predicted"/>
<dbReference type="InterPro" id="IPR000315">
    <property type="entry name" value="Znf_B-box"/>
</dbReference>
<comment type="caution">
    <text evidence="4">The sequence shown here is derived from an EMBL/GenBank/DDBJ whole genome shotgun (WGS) entry which is preliminary data.</text>
</comment>
<accession>A0AAV8A1E4</accession>
<organism evidence="4 5">
    <name type="scientific">Anaeramoeba flamelloides</name>
    <dbReference type="NCBI Taxonomy" id="1746091"/>
    <lineage>
        <taxon>Eukaryota</taxon>
        <taxon>Metamonada</taxon>
        <taxon>Anaeramoebidae</taxon>
        <taxon>Anaeramoeba</taxon>
    </lineage>
</organism>
<dbReference type="SUPFAM" id="SSF57845">
    <property type="entry name" value="B-box zinc-binding domain"/>
    <property type="match status" value="1"/>
</dbReference>
<dbReference type="Pfam" id="PF00643">
    <property type="entry name" value="zf-B_box"/>
    <property type="match status" value="1"/>
</dbReference>
<feature type="domain" description="B box-type" evidence="3">
    <location>
        <begin position="42"/>
        <end position="82"/>
    </location>
</feature>
<name>A0AAV8A1E4_9EUKA</name>
<reference evidence="4" key="1">
    <citation type="submission" date="2022-08" db="EMBL/GenBank/DDBJ databases">
        <title>Novel sulphate-reducing endosymbionts in the free-living metamonad Anaeramoeba.</title>
        <authorList>
            <person name="Jerlstrom-Hultqvist J."/>
            <person name="Cepicka I."/>
            <person name="Gallot-Lavallee L."/>
            <person name="Salas-Leiva D."/>
            <person name="Curtis B.A."/>
            <person name="Zahonova K."/>
            <person name="Pipaliya S."/>
            <person name="Dacks J."/>
            <person name="Roger A.J."/>
        </authorList>
    </citation>
    <scope>NUCLEOTIDE SEQUENCE</scope>
    <source>
        <strain evidence="4">Busselton2</strain>
    </source>
</reference>
<keyword evidence="1" id="KW-0479">Metal-binding</keyword>
<dbReference type="GO" id="GO:0008270">
    <property type="term" value="F:zinc ion binding"/>
    <property type="evidence" value="ECO:0007669"/>
    <property type="project" value="UniProtKB-KW"/>
</dbReference>
<dbReference type="EMBL" id="JANTQA010000018">
    <property type="protein sequence ID" value="KAJ3446846.1"/>
    <property type="molecule type" value="Genomic_DNA"/>
</dbReference>
<dbReference type="AlphaFoldDB" id="A0AAV8A1E4"/>
<dbReference type="Proteomes" id="UP001146793">
    <property type="component" value="Unassembled WGS sequence"/>
</dbReference>
<dbReference type="Gene3D" id="3.30.160.60">
    <property type="entry name" value="Classic Zinc Finger"/>
    <property type="match status" value="1"/>
</dbReference>
<evidence type="ECO:0000256" key="1">
    <source>
        <dbReference type="PROSITE-ProRule" id="PRU00024"/>
    </source>
</evidence>
<gene>
    <name evidence="4" type="ORF">M0812_07841</name>
</gene>
<evidence type="ECO:0000313" key="5">
    <source>
        <dbReference type="Proteomes" id="UP001146793"/>
    </source>
</evidence>
<keyword evidence="1" id="KW-0862">Zinc</keyword>
<evidence type="ECO:0000259" key="3">
    <source>
        <dbReference type="PROSITE" id="PS50119"/>
    </source>
</evidence>
<keyword evidence="1" id="KW-0863">Zinc-finger</keyword>
<protein>
    <submittedName>
        <fullName evidence="4">Bonus isoform c-related</fullName>
    </submittedName>
</protein>